<gene>
    <name evidence="2" type="ORF">RDV89_02665</name>
</gene>
<feature type="transmembrane region" description="Helical" evidence="1">
    <location>
        <begin position="117"/>
        <end position="150"/>
    </location>
</feature>
<accession>A0ABU3PST6</accession>
<evidence type="ECO:0000313" key="2">
    <source>
        <dbReference type="EMBL" id="MDT9591951.1"/>
    </source>
</evidence>
<feature type="transmembrane region" description="Helical" evidence="1">
    <location>
        <begin position="162"/>
        <end position="184"/>
    </location>
</feature>
<comment type="caution">
    <text evidence="2">The sequence shown here is derived from an EMBL/GenBank/DDBJ whole genome shotgun (WGS) entry which is preliminary data.</text>
</comment>
<keyword evidence="3" id="KW-1185">Reference proteome</keyword>
<evidence type="ECO:0000313" key="3">
    <source>
        <dbReference type="Proteomes" id="UP001268542"/>
    </source>
</evidence>
<proteinExistence type="predicted"/>
<protein>
    <submittedName>
        <fullName evidence="2">ABC transporter permease</fullName>
    </submittedName>
</protein>
<reference evidence="2 3" key="1">
    <citation type="submission" date="2023-08" db="EMBL/GenBank/DDBJ databases">
        <title>Nocardioides seae sp. nov., a bacterium isolated from a soil.</title>
        <authorList>
            <person name="Wang X."/>
        </authorList>
    </citation>
    <scope>NUCLEOTIDE SEQUENCE [LARGE SCALE GENOMIC DNA]</scope>
    <source>
        <strain evidence="2 3">YZH12</strain>
    </source>
</reference>
<keyword evidence="1" id="KW-0812">Transmembrane</keyword>
<organism evidence="2 3">
    <name type="scientific">Nocardioides imazamoxiresistens</name>
    <dbReference type="NCBI Taxonomy" id="3231893"/>
    <lineage>
        <taxon>Bacteria</taxon>
        <taxon>Bacillati</taxon>
        <taxon>Actinomycetota</taxon>
        <taxon>Actinomycetes</taxon>
        <taxon>Propionibacteriales</taxon>
        <taxon>Nocardioidaceae</taxon>
        <taxon>Nocardioides</taxon>
    </lineage>
</organism>
<keyword evidence="1" id="KW-1133">Transmembrane helix</keyword>
<dbReference type="RefSeq" id="WP_315731063.1">
    <property type="nucleotide sequence ID" value="NZ_JAVYII010000001.1"/>
</dbReference>
<sequence length="267" mass="28328">MSATTAAPGTPGTFDISQTPRTPLTRLVGVELRKLVDTRSGRWLLIIQAGLIVLGSAILAWAVRDGSVGFFDFTANIGGAVTGILLPVMAIMSVTTEWSQRTNMATFTLEPRRPLVVVAKMVATVIAAVVSVVVAVGIGALGAALAAGFGATVDWDPNVEGLLGFTFAQVIGLLVGFAIGTLLLNTPAAIVTFFAYYSIIPGIMIAAGQFFDWFEDLRPWIDFVSASGPLIYGFDDIEWGHLATSGLLWFVLPLGLGILRMLRAEIK</sequence>
<evidence type="ECO:0000256" key="1">
    <source>
        <dbReference type="SAM" id="Phobius"/>
    </source>
</evidence>
<feature type="transmembrane region" description="Helical" evidence="1">
    <location>
        <begin position="191"/>
        <end position="211"/>
    </location>
</feature>
<feature type="transmembrane region" description="Helical" evidence="1">
    <location>
        <begin position="43"/>
        <end position="63"/>
    </location>
</feature>
<dbReference type="Proteomes" id="UP001268542">
    <property type="component" value="Unassembled WGS sequence"/>
</dbReference>
<name>A0ABU3PST6_9ACTN</name>
<feature type="transmembrane region" description="Helical" evidence="1">
    <location>
        <begin position="75"/>
        <end position="96"/>
    </location>
</feature>
<dbReference type="EMBL" id="JAVYII010000001">
    <property type="protein sequence ID" value="MDT9591951.1"/>
    <property type="molecule type" value="Genomic_DNA"/>
</dbReference>
<keyword evidence="1" id="KW-0472">Membrane</keyword>
<feature type="transmembrane region" description="Helical" evidence="1">
    <location>
        <begin position="239"/>
        <end position="259"/>
    </location>
</feature>